<dbReference type="EMBL" id="JAVEPI010000001">
    <property type="protein sequence ID" value="KAK1445032.1"/>
    <property type="molecule type" value="Genomic_DNA"/>
</dbReference>
<evidence type="ECO:0008006" key="5">
    <source>
        <dbReference type="Google" id="ProtNLM"/>
    </source>
</evidence>
<dbReference type="AlphaFoldDB" id="A0AAD8UUZ9"/>
<reference evidence="3" key="1">
    <citation type="submission" date="2023-08" db="EMBL/GenBank/DDBJ databases">
        <title>Draft sequence of the Babesia gibsoni genome.</title>
        <authorList>
            <person name="Yamagishi J.Y."/>
            <person name="Xuan X.X."/>
        </authorList>
    </citation>
    <scope>NUCLEOTIDE SEQUENCE</scope>
    <source>
        <strain evidence="3">Azabu</strain>
    </source>
</reference>
<feature type="compositionally biased region" description="Polar residues" evidence="1">
    <location>
        <begin position="909"/>
        <end position="919"/>
    </location>
</feature>
<sequence>MSIPWNLCYRSNMASFCIILFLSYSFAMLSDTTGYSVQQENPTNEKGEKKSGQEQTVDEAKALFLDYGNGGVVIDVLDSIGKLYGFEEPDEELDAALFIDALLSDGDYILKNGPRHIEMSQADFLNNLSTLGSNYVYAINYEKCQSKEKSCMNTSVAGDYVHFVISMLQQHLPQCLSSVTNNSDIPFMMKVLSSRPPSNFSAKPSLDLIKILSKYSDSRFREMYANASDEFIKNEMEMLKAIIDHEMKVFDLATSSMGGTGLTLKQLLDFRSQISDDVLSGIFKIGLDICIRAWFRTVNESRSYILMLKNVESLWSDTNVAFQSTLKADDELHIRRKLLAIIRNLVDKLTLGEEDAKHLIDHDTLGKYIIKLQSFKEEVTAQEHIATIGGNKTNLTFPILGIPKAYEFEYVSALLKDSFVEYNHAKNILNSFLPETLDIDESIKGEVCSLRSMADKILKGIQATYNFDSAAADLRSRLGDDAYNVDFNSLYSKASEIIKRELNEHLHYIKVALKRLDGLYIEYYRILHRIKALYSPFKNIYCTKYTFSRLIDVILHASSVASRHYETYENAIKSYANSDKTFREFETLYKSGEKIEVDSLYDNVVLRRDEITNVLKIWYVERHRVERLNIMATTVDKSLYEIEEYGHPDNNNSHWAVRLQNLFYDNIKYVQDIILLEHSIKRIVLMSKEYTEAVDSLIRMNTDTVETRDVASPSHIQGEKESVNVWDVNSSPPPWFRSNDHLSTRLKDYFEQFQPRCHQMKSTLNVYRKLLYGKTDQVPEERAARLFANAVDIYNGLIKSVERADTIYDSIVNFNLLYKLNVSGRLSEQQILNGNKSMKALLDDVPSEEEVLQIIEPTVFESKEREFFETLKEIDGLSKSSEGFSKLSNPAYARTREHSRRRRRKQSDNSEASATNEQEGTGVESASYATSDSRQFRNSGIAVSAVNVRSVTFLLMTVSCFCQVVF</sequence>
<feature type="chain" id="PRO_5042021991" description="Domain of unknown function WSN domain-containing protein" evidence="2">
    <location>
        <begin position="28"/>
        <end position="966"/>
    </location>
</feature>
<evidence type="ECO:0000313" key="3">
    <source>
        <dbReference type="EMBL" id="KAK1445032.1"/>
    </source>
</evidence>
<keyword evidence="2" id="KW-0732">Signal</keyword>
<feature type="signal peptide" evidence="2">
    <location>
        <begin position="1"/>
        <end position="27"/>
    </location>
</feature>
<evidence type="ECO:0000256" key="2">
    <source>
        <dbReference type="SAM" id="SignalP"/>
    </source>
</evidence>
<evidence type="ECO:0000256" key="1">
    <source>
        <dbReference type="SAM" id="MobiDB-lite"/>
    </source>
</evidence>
<evidence type="ECO:0000313" key="4">
    <source>
        <dbReference type="Proteomes" id="UP001230268"/>
    </source>
</evidence>
<gene>
    <name evidence="3" type="ORF">BgAZ_109380</name>
</gene>
<dbReference type="Proteomes" id="UP001230268">
    <property type="component" value="Unassembled WGS sequence"/>
</dbReference>
<feature type="region of interest" description="Disordered" evidence="1">
    <location>
        <begin position="885"/>
        <end position="928"/>
    </location>
</feature>
<keyword evidence="4" id="KW-1185">Reference proteome</keyword>
<comment type="caution">
    <text evidence="3">The sequence shown here is derived from an EMBL/GenBank/DDBJ whole genome shotgun (WGS) entry which is preliminary data.</text>
</comment>
<protein>
    <recommendedName>
        <fullName evidence="5">Domain of unknown function WSN domain-containing protein</fullName>
    </recommendedName>
</protein>
<organism evidence="3 4">
    <name type="scientific">Babesia gibsoni</name>
    <dbReference type="NCBI Taxonomy" id="33632"/>
    <lineage>
        <taxon>Eukaryota</taxon>
        <taxon>Sar</taxon>
        <taxon>Alveolata</taxon>
        <taxon>Apicomplexa</taxon>
        <taxon>Aconoidasida</taxon>
        <taxon>Piroplasmida</taxon>
        <taxon>Babesiidae</taxon>
        <taxon>Babesia</taxon>
    </lineage>
</organism>
<name>A0AAD8UUZ9_BABGI</name>
<proteinExistence type="predicted"/>
<accession>A0AAD8UUZ9</accession>